<dbReference type="EMBL" id="JH604633">
    <property type="protein sequence ID" value="EHY66811.1"/>
    <property type="molecule type" value="Genomic_DNA"/>
</dbReference>
<protein>
    <submittedName>
        <fullName evidence="2">Uncharacterized protein</fullName>
    </submittedName>
</protein>
<proteinExistence type="predicted"/>
<evidence type="ECO:0000256" key="1">
    <source>
        <dbReference type="SAM" id="SignalP"/>
    </source>
</evidence>
<sequence>MQFKRIFVFVITLISIVHYGVRADMTLSEIESALKYEITTDKTPIRINPDGPLNFLRGYIYQKIECMYNKRFFAPEIDTSYMMTEDELEAFDQCDTCELTRNEQSDKAYKALPENKMDDYTEKYHNHLIELFPSPTGDITIETRGNQSFVQFLRAETTKEHSLKILAMLLLFSEGVNIPIDVSNKELKVYETNKKDKIYFTVSMVIPWFNREENETKRFEQKKVKQMIKFFQKSATNQKVLSMMEDTCSLSEIKKGKFMDSLKFLIQSYIFGFIDSADRATEFIQAVYAMTEKYAPKTEAPSKDGCVYDRLFKPAGTEVEVDTMALMKESQDILNTYRVFPFLNSTEVPAYKSVPKYNRKDKIFSTNRLEDYSNCVESMILSLFCCLTYDPSDFTYRTDHMGHVSEELEEFFSLDNQPFDTTKGNFQKEWCRVVADLKDPNIAYCNGRNEIDTGLINMLLVIAEVIDAPEQEKAEILGFSRNLKENNGELDGDLLDRIEAYTEVLLTYLTRTGNVQIEFSELKGEKYLDGRYDISGEITMTFKHNRIKNTIVLGISEGHGSIEMLPTVIGFKDERMEKLNEISDSCRNVTGFVENLFVLYVNYEMRKIGDPEDSKKFMKEQVRETIQNNFTDINRLLLVRKITNLEYKRDLVTCCIVYTMDQALSPEHPIIRFTSNIIGSTELDNPDIQCIILSAIMFAGLHIRTDEKGASFYPRLNLVEDTYKYIGSFPDSEYCIEYLRDCSLDIFLLWLRYFLVRFYPEASDYHPFTEPTVNRSICQLIFKDGTMAYSDAIDALIMRTYPEDAETIIQHLHFIWIAYLSAEENLNIELFKANFRIIRRYNYITTPNTLCLRISDTYNQIMANIKYMENSICNNEEDMFVFNTLMSFINEMMYYSDIY</sequence>
<keyword evidence="1" id="KW-0732">Signal</keyword>
<name>H8ZA30_NEMA1</name>
<reference evidence="2" key="1">
    <citation type="submission" date="2011-03" db="EMBL/GenBank/DDBJ databases">
        <title>The Genome Sequence of Nematocida sp1 strain ERTm2.</title>
        <authorList>
            <consortium name="The Broad Institute Genome Sequencing Platform"/>
            <consortium name="The Broad Institute Genome Sequencing Center for Infectious Disease"/>
            <person name="Cuomo C."/>
            <person name="Troemel E."/>
            <person name="Young S.K."/>
            <person name="Zeng Q."/>
            <person name="Gargeya S."/>
            <person name="Fitzgerald M."/>
            <person name="Haas B."/>
            <person name="Abouelleil A."/>
            <person name="Alvarado L."/>
            <person name="Arachchi H.M."/>
            <person name="Berlin A."/>
            <person name="Brown A."/>
            <person name="Chapman S.B."/>
            <person name="Chen Z."/>
            <person name="Dunbar C."/>
            <person name="Freedman E."/>
            <person name="Gearin G."/>
            <person name="Gellesch M."/>
            <person name="Goldberg J."/>
            <person name="Griggs A."/>
            <person name="Gujja S."/>
            <person name="Heilman E.R."/>
            <person name="Heiman D."/>
            <person name="Howarth C."/>
            <person name="Larson L."/>
            <person name="Lui A."/>
            <person name="MacDonald P.J.P."/>
            <person name="Mehta T."/>
            <person name="Montmayeur A."/>
            <person name="Murphy C."/>
            <person name="Neiman D."/>
            <person name="Pearson M."/>
            <person name="Priest M."/>
            <person name="Roberts A."/>
            <person name="Saif S."/>
            <person name="Shea T."/>
            <person name="Shenoy N."/>
            <person name="Sisk P."/>
            <person name="Stolte C."/>
            <person name="Sykes S."/>
            <person name="White J."/>
            <person name="Yandava C."/>
            <person name="Wortman J."/>
            <person name="Nusbaum C."/>
            <person name="Birren B."/>
        </authorList>
    </citation>
    <scope>NUCLEOTIDE SEQUENCE</scope>
    <source>
        <strain evidence="2">ERTm2</strain>
    </source>
</reference>
<feature type="signal peptide" evidence="1">
    <location>
        <begin position="1"/>
        <end position="23"/>
    </location>
</feature>
<evidence type="ECO:0000313" key="2">
    <source>
        <dbReference type="EMBL" id="EHY66811.1"/>
    </source>
</evidence>
<dbReference type="HOGENOM" id="CLU_009683_3_0_1"/>
<feature type="chain" id="PRO_5003618137" evidence="1">
    <location>
        <begin position="24"/>
        <end position="899"/>
    </location>
</feature>
<accession>H8ZA30</accession>
<gene>
    <name evidence="2" type="ORF">NERG_00451</name>
</gene>
<organism evidence="2">
    <name type="scientific">Nematocida ausubeli (strain ATCC PRA-371 / ERTm2)</name>
    <name type="common">Nematode killer fungus</name>
    <dbReference type="NCBI Taxonomy" id="1913371"/>
    <lineage>
        <taxon>Eukaryota</taxon>
        <taxon>Fungi</taxon>
        <taxon>Fungi incertae sedis</taxon>
        <taxon>Microsporidia</taxon>
        <taxon>Nematocida</taxon>
    </lineage>
</organism>
<dbReference type="AlphaFoldDB" id="H8ZA30"/>
<dbReference type="Proteomes" id="UP000005622">
    <property type="component" value="Unassembled WGS sequence"/>
</dbReference>